<feature type="region of interest" description="Disordered" evidence="1">
    <location>
        <begin position="1"/>
        <end position="41"/>
    </location>
</feature>
<feature type="region of interest" description="Disordered" evidence="1">
    <location>
        <begin position="1301"/>
        <end position="1359"/>
    </location>
</feature>
<feature type="compositionally biased region" description="Basic and acidic residues" evidence="1">
    <location>
        <begin position="602"/>
        <end position="616"/>
    </location>
</feature>
<proteinExistence type="predicted"/>
<feature type="region of interest" description="Disordered" evidence="1">
    <location>
        <begin position="1070"/>
        <end position="1090"/>
    </location>
</feature>
<comment type="caution">
    <text evidence="2">The sequence shown here is derived from an EMBL/GenBank/DDBJ whole genome shotgun (WGS) entry which is preliminary data.</text>
</comment>
<feature type="compositionally biased region" description="Polar residues" evidence="1">
    <location>
        <begin position="566"/>
        <end position="591"/>
    </location>
</feature>
<feature type="region of interest" description="Disordered" evidence="1">
    <location>
        <begin position="359"/>
        <end position="522"/>
    </location>
</feature>
<feature type="region of interest" description="Disordered" evidence="1">
    <location>
        <begin position="86"/>
        <end position="247"/>
    </location>
</feature>
<evidence type="ECO:0000313" key="2">
    <source>
        <dbReference type="EMBL" id="KAF7783385.1"/>
    </source>
</evidence>
<accession>A0A8H7F9U8</accession>
<reference evidence="2 3" key="1">
    <citation type="journal article" name="Sci. Rep.">
        <title>Telomere-to-telomere assembled and centromere annotated genomes of the two main subspecies of the button mushroom Agaricus bisporus reveal especially polymorphic chromosome ends.</title>
        <authorList>
            <person name="Sonnenberg A.S.M."/>
            <person name="Sedaghat-Telgerd N."/>
            <person name="Lavrijssen B."/>
            <person name="Ohm R.A."/>
            <person name="Hendrickx P.M."/>
            <person name="Scholtmeijer K."/>
            <person name="Baars J.J.P."/>
            <person name="van Peer A."/>
        </authorList>
    </citation>
    <scope>NUCLEOTIDE SEQUENCE [LARGE SCALE GENOMIC DNA]</scope>
    <source>
        <strain evidence="2 3">H119_p4</strain>
    </source>
</reference>
<feature type="region of interest" description="Disordered" evidence="1">
    <location>
        <begin position="967"/>
        <end position="990"/>
    </location>
</feature>
<feature type="region of interest" description="Disordered" evidence="1">
    <location>
        <begin position="1176"/>
        <end position="1277"/>
    </location>
</feature>
<feature type="compositionally biased region" description="Basic and acidic residues" evidence="1">
    <location>
        <begin position="625"/>
        <end position="645"/>
    </location>
</feature>
<feature type="compositionally biased region" description="Pro residues" evidence="1">
    <location>
        <begin position="694"/>
        <end position="710"/>
    </location>
</feature>
<protein>
    <submittedName>
        <fullName evidence="2">Uncharacterized protein</fullName>
    </submittedName>
</protein>
<feature type="compositionally biased region" description="Acidic residues" evidence="1">
    <location>
        <begin position="155"/>
        <end position="165"/>
    </location>
</feature>
<feature type="compositionally biased region" description="Polar residues" evidence="1">
    <location>
        <begin position="1"/>
        <end position="14"/>
    </location>
</feature>
<feature type="region of interest" description="Disordered" evidence="1">
    <location>
        <begin position="998"/>
        <end position="1017"/>
    </location>
</feature>
<feature type="compositionally biased region" description="Basic residues" evidence="1">
    <location>
        <begin position="122"/>
        <end position="131"/>
    </location>
</feature>
<feature type="region of interest" description="Disordered" evidence="1">
    <location>
        <begin position="301"/>
        <end position="341"/>
    </location>
</feature>
<feature type="compositionally biased region" description="Low complexity" evidence="1">
    <location>
        <begin position="443"/>
        <end position="455"/>
    </location>
</feature>
<feature type="compositionally biased region" description="Polar residues" evidence="1">
    <location>
        <begin position="1394"/>
        <end position="1410"/>
    </location>
</feature>
<evidence type="ECO:0000256" key="1">
    <source>
        <dbReference type="SAM" id="MobiDB-lite"/>
    </source>
</evidence>
<feature type="compositionally biased region" description="Basic and acidic residues" evidence="1">
    <location>
        <begin position="359"/>
        <end position="368"/>
    </location>
</feature>
<feature type="compositionally biased region" description="Acidic residues" evidence="1">
    <location>
        <begin position="204"/>
        <end position="214"/>
    </location>
</feature>
<evidence type="ECO:0000313" key="3">
    <source>
        <dbReference type="Proteomes" id="UP000629468"/>
    </source>
</evidence>
<feature type="compositionally biased region" description="Polar residues" evidence="1">
    <location>
        <begin position="1241"/>
        <end position="1257"/>
    </location>
</feature>
<feature type="region of interest" description="Disordered" evidence="1">
    <location>
        <begin position="539"/>
        <end position="730"/>
    </location>
</feature>
<gene>
    <name evidence="2" type="ORF">Agabi119p4_1409</name>
</gene>
<feature type="region of interest" description="Disordered" evidence="1">
    <location>
        <begin position="1389"/>
        <end position="1410"/>
    </location>
</feature>
<sequence>MSVAVNLQNLSAPSENWDDDFDFHSQSGSPKRHNDTYGRPPTMRMSTATEDWDVDGPVASSSIMHYDFARPTNNSANRLNTTLADWVEDGPSTPQKASRPGGFSTENWDDDFLDKTDSPIRRSPRANHAHSRSSINGKLRTGVPLHHRKPLRQFEEEEHESWDDEFNLRSSPTKPGESSTPRRSQNAPVRHPAYPLPSRHDQCISDDDDDDDADFGSANAEEDRTVTARSRRAPQQHTPPPPVPSIPFTLTSTITPPSTTATTYTHLSAPFPRSPTTSVFSVPASSVADTTSLRSTAPLRPSLTRTSANNPLKHLPPSPPIHRERRRLRKKSRPHQEGVFELVDLNSHYPLSDAELEQRLEEVDERRTPSPLPIAPGAIAMTVPSTPSQSTGSGGAILTRMGSLKNRWTGRKKKASLTPSEVSKHERRKDLPDNTNEHPTPRPRSSLSSLLHSTPTIPPPSSSWFFRPSSPAHPRHRNSVGKGSNPRSSYTGSRSGSMTDLSTRGSTASSSNFGDDDDSLSHKLPKRKSLGFVQFQNGFLSNGLPSKGKMRDDESNSDGLKRSTSKRPMSLQTLSPSTFRPPSLRHTSYTTPEVKELAANTDLHEGGITKARERKQSTPKAMRLRPRDQAKGRGKEREKDEGKENEQEEGEGGRGFMRRLSFAGRHRRTKSGASMSNVEAMERVPSESLAIVPPDIPPADKPPSLPPLPPFSEIHMPRPPSPPGSPASSLLPPIELQPPSPPRNFEIQIKIDATDANHSLSTNLSPTAPSLARDAIISTPAPPSISSTSFAHAVKPLESAKCSKAVKGIPSGYTASLGRASISPKTSLIADGAHRRNSLSDLKSDLKIPARISQAQQGLKRDLGMVRDFAVYIDQLKKQQEKYNNLLLQMQQKLDTQAQLAQQPISRAVSPSFFNLTKPKTRARSNTNPSTPGTRYKELAAALYAINSRYRISWECAELLVELADGTTSTDGAPPPTSTSAPVMLGPSGEKRGRERAITLGGEDTSKPSTPTQGMSSSMIISPSIPSYPDPPSVSPPAWRASAGRHDLSHRQLVLLREMLNNAEAVLSSTDGSGLPLTVPEETTPSSTTDSLRINRDWRWGHPMSSTVTLPSENTNGEKSRKKKYRVSKLVGMVGLRDVLRALKKNVTDSALNYHLPSSPRLSTERNHPVDSMRSLATDVSSDLPSPKDPVQGRRPTLSSGPEATMKKERGRDPTPPSIEIPAPSKPRRPSLASIFRIGSRKNTPPSMSVTDLPTQYSDRESSRPGTGHGSHHQNGLEEDWDKIDSASDLDGALKSLTIRERDGASISKKSKGKSPYLQYRAPSSSTSQLVRPCTPRRSASGSQLAMLAESPSKVRTRTPNLVTPLAPRLSNVDEIAEGTRPEEVKRQLRRTSSRTSGRVQKSGSIRSMPSQPILSESRLAMTPENIKPLLENAKEVYARLVDCISEIQQLLESDGAEEFSVSGSSCASAIGQS</sequence>
<dbReference type="EMBL" id="JABXXO010000002">
    <property type="protein sequence ID" value="KAF7783385.1"/>
    <property type="molecule type" value="Genomic_DNA"/>
</dbReference>
<feature type="compositionally biased region" description="Low complexity" evidence="1">
    <location>
        <begin position="1075"/>
        <end position="1090"/>
    </location>
</feature>
<feature type="compositionally biased region" description="Polar residues" evidence="1">
    <location>
        <begin position="168"/>
        <end position="187"/>
    </location>
</feature>
<feature type="compositionally biased region" description="Polar residues" evidence="1">
    <location>
        <begin position="481"/>
        <end position="513"/>
    </location>
</feature>
<feature type="compositionally biased region" description="Basic and acidic residues" evidence="1">
    <location>
        <begin position="422"/>
        <end position="440"/>
    </location>
</feature>
<name>A0A8H7F9U8_AGABI</name>
<organism evidence="2 3">
    <name type="scientific">Agaricus bisporus var. burnettii</name>
    <dbReference type="NCBI Taxonomy" id="192524"/>
    <lineage>
        <taxon>Eukaryota</taxon>
        <taxon>Fungi</taxon>
        <taxon>Dikarya</taxon>
        <taxon>Basidiomycota</taxon>
        <taxon>Agaricomycotina</taxon>
        <taxon>Agaricomycetes</taxon>
        <taxon>Agaricomycetidae</taxon>
        <taxon>Agaricales</taxon>
        <taxon>Agaricineae</taxon>
        <taxon>Agaricaceae</taxon>
        <taxon>Agaricus</taxon>
    </lineage>
</organism>
<feature type="compositionally biased region" description="Basic residues" evidence="1">
    <location>
        <begin position="323"/>
        <end position="333"/>
    </location>
</feature>
<dbReference type="Proteomes" id="UP000629468">
    <property type="component" value="Unassembled WGS sequence"/>
</dbReference>